<dbReference type="PROSITE" id="PS51257">
    <property type="entry name" value="PROKAR_LIPOPROTEIN"/>
    <property type="match status" value="1"/>
</dbReference>
<evidence type="ECO:0000256" key="5">
    <source>
        <dbReference type="ARBA" id="ARBA00023143"/>
    </source>
</evidence>
<evidence type="ECO:0000256" key="8">
    <source>
        <dbReference type="SAM" id="SignalP"/>
    </source>
</evidence>
<keyword evidence="7" id="KW-0449">Lipoprotein</keyword>
<keyword evidence="5 7" id="KW-0975">Bacterial flagellum</keyword>
<accession>A0ABU8XYW7</accession>
<dbReference type="Pfam" id="PF02107">
    <property type="entry name" value="FlgH"/>
    <property type="match status" value="1"/>
</dbReference>
<comment type="caution">
    <text evidence="9">The sequence shown here is derived from an EMBL/GenBank/DDBJ whole genome shotgun (WGS) entry which is preliminary data.</text>
</comment>
<dbReference type="InterPro" id="IPR000527">
    <property type="entry name" value="Flag_Lring"/>
</dbReference>
<dbReference type="PANTHER" id="PTHR34933:SF1">
    <property type="entry name" value="FLAGELLAR L-RING PROTEIN"/>
    <property type="match status" value="1"/>
</dbReference>
<dbReference type="EMBL" id="JBBLZC010000057">
    <property type="protein sequence ID" value="MEK0086179.1"/>
    <property type="molecule type" value="Genomic_DNA"/>
</dbReference>
<comment type="similarity">
    <text evidence="2 7">Belongs to the FlgH family.</text>
</comment>
<comment type="subunit">
    <text evidence="7">The basal body constitutes a major portion of the flagellar organelle and consists of four rings (L,P,S, and M) mounted on a central rod.</text>
</comment>
<evidence type="ECO:0000256" key="3">
    <source>
        <dbReference type="ARBA" id="ARBA00022729"/>
    </source>
</evidence>
<evidence type="ECO:0000256" key="4">
    <source>
        <dbReference type="ARBA" id="ARBA00023136"/>
    </source>
</evidence>
<sequence length="254" mass="27542">MIATVRVWLLVAMLPSLAGCTIADRLAQVGKAPTLSPIENPVREPGYRPVSLPMPEPEPQPSAGANSLWRSGAKGFFRDQRARRVGDVLTVQLSIADKAALSNESSRSRQSRDHLGIPSFFGLENLAVKALPDTKDGTPVDPADFVKMSGQSANEGRGGIARSETINTDIAAVITQVLPNGNLVIHGRQEIRVNFELREVVVEGIVRPEDITPRNTIGHDKIAELRVAYGGRGQITDVQQPRYGAQLLDILLPY</sequence>
<dbReference type="HAMAP" id="MF_00415">
    <property type="entry name" value="FlgH"/>
    <property type="match status" value="1"/>
</dbReference>
<proteinExistence type="inferred from homology"/>
<comment type="function">
    <text evidence="1 7">Assembles around the rod to form the L-ring and probably protects the motor/basal body from shearing forces during rotation.</text>
</comment>
<evidence type="ECO:0000313" key="10">
    <source>
        <dbReference type="Proteomes" id="UP001375743"/>
    </source>
</evidence>
<evidence type="ECO:0000313" key="9">
    <source>
        <dbReference type="EMBL" id="MEK0086179.1"/>
    </source>
</evidence>
<keyword evidence="9" id="KW-0282">Flagellum</keyword>
<feature type="chain" id="PRO_5045687985" description="Flagellar L-ring protein" evidence="8">
    <location>
        <begin position="19"/>
        <end position="254"/>
    </location>
</feature>
<dbReference type="NCBIfam" id="NF001305">
    <property type="entry name" value="PRK00249.1-5"/>
    <property type="match status" value="1"/>
</dbReference>
<dbReference type="RefSeq" id="WP_418162012.1">
    <property type="nucleotide sequence ID" value="NZ_JBBLZC010000057.1"/>
</dbReference>
<gene>
    <name evidence="7 9" type="primary">flgH</name>
    <name evidence="9" type="ORF">U1T56_23800</name>
</gene>
<organism evidence="9 10">
    <name type="scientific">Benzoatithermus flavus</name>
    <dbReference type="NCBI Taxonomy" id="3108223"/>
    <lineage>
        <taxon>Bacteria</taxon>
        <taxon>Pseudomonadati</taxon>
        <taxon>Pseudomonadota</taxon>
        <taxon>Alphaproteobacteria</taxon>
        <taxon>Geminicoccales</taxon>
        <taxon>Geminicoccaceae</taxon>
        <taxon>Benzoatithermus</taxon>
    </lineage>
</organism>
<dbReference type="PRINTS" id="PR01008">
    <property type="entry name" value="FLGLRINGFLGH"/>
</dbReference>
<reference evidence="9 10" key="1">
    <citation type="submission" date="2024-01" db="EMBL/GenBank/DDBJ databases">
        <title>Multi-omics insights into the function and evolution of sodium benzoate biodegradation pathways in Benzoatithermus flavus gen. nov., sp. nov. from hot spring.</title>
        <authorList>
            <person name="Hu C.-J."/>
            <person name="Li W.-J."/>
        </authorList>
    </citation>
    <scope>NUCLEOTIDE SEQUENCE [LARGE SCALE GENOMIC DNA]</scope>
    <source>
        <strain evidence="9 10">SYSU G07066</strain>
    </source>
</reference>
<keyword evidence="10" id="KW-1185">Reference proteome</keyword>
<dbReference type="Proteomes" id="UP001375743">
    <property type="component" value="Unassembled WGS sequence"/>
</dbReference>
<keyword evidence="6 7" id="KW-0998">Cell outer membrane</keyword>
<evidence type="ECO:0000256" key="7">
    <source>
        <dbReference type="HAMAP-Rule" id="MF_00415"/>
    </source>
</evidence>
<keyword evidence="9" id="KW-0969">Cilium</keyword>
<evidence type="ECO:0000256" key="1">
    <source>
        <dbReference type="ARBA" id="ARBA00002591"/>
    </source>
</evidence>
<keyword evidence="4 7" id="KW-0472">Membrane</keyword>
<comment type="subcellular location">
    <subcellularLocation>
        <location evidence="7">Cell outer membrane</location>
        <topology evidence="7">Lipid-anchor</topology>
    </subcellularLocation>
    <subcellularLocation>
        <location evidence="7">Bacterial flagellum basal body</location>
    </subcellularLocation>
</comment>
<protein>
    <recommendedName>
        <fullName evidence="7">Flagellar L-ring protein</fullName>
    </recommendedName>
    <alternativeName>
        <fullName evidence="7">Basal body L-ring protein</fullName>
    </alternativeName>
</protein>
<feature type="signal peptide" evidence="8">
    <location>
        <begin position="1"/>
        <end position="18"/>
    </location>
</feature>
<evidence type="ECO:0000256" key="2">
    <source>
        <dbReference type="ARBA" id="ARBA00006929"/>
    </source>
</evidence>
<evidence type="ECO:0000256" key="6">
    <source>
        <dbReference type="ARBA" id="ARBA00023237"/>
    </source>
</evidence>
<keyword evidence="3 7" id="KW-0732">Signal</keyword>
<name>A0ABU8XYW7_9PROT</name>
<dbReference type="PANTHER" id="PTHR34933">
    <property type="entry name" value="FLAGELLAR L-RING PROTEIN"/>
    <property type="match status" value="1"/>
</dbReference>
<keyword evidence="9" id="KW-0966">Cell projection</keyword>